<feature type="domain" description="Enoyl reductase (ER)" evidence="6">
    <location>
        <begin position="8"/>
        <end position="347"/>
    </location>
</feature>
<dbReference type="GO" id="GO:0016491">
    <property type="term" value="F:oxidoreductase activity"/>
    <property type="evidence" value="ECO:0007669"/>
    <property type="project" value="UniProtKB-KW"/>
</dbReference>
<protein>
    <submittedName>
        <fullName evidence="7">IMP dehydrogenase</fullName>
    </submittedName>
</protein>
<dbReference type="InterPro" id="IPR020843">
    <property type="entry name" value="ER"/>
</dbReference>
<dbReference type="InterPro" id="IPR036291">
    <property type="entry name" value="NAD(P)-bd_dom_sf"/>
</dbReference>
<dbReference type="GO" id="GO:0008270">
    <property type="term" value="F:zinc ion binding"/>
    <property type="evidence" value="ECO:0007669"/>
    <property type="project" value="InterPro"/>
</dbReference>
<reference evidence="7 8" key="1">
    <citation type="submission" date="2016-10" db="EMBL/GenBank/DDBJ databases">
        <title>The Draft Genome Sequence of Actinokineospora bangkokensis 44EHWT reveals the biosynthetic pathway of antifungal compounds Thailandins with unusual extender unit butylmalonyl-CoA.</title>
        <authorList>
            <person name="Greule A."/>
            <person name="Intra B."/>
            <person name="Flemming S."/>
            <person name="Rommel M.G."/>
            <person name="Panbangred W."/>
            <person name="Bechthold A."/>
        </authorList>
    </citation>
    <scope>NUCLEOTIDE SEQUENCE [LARGE SCALE GENOMIC DNA]</scope>
    <source>
        <strain evidence="7 8">44EHW</strain>
    </source>
</reference>
<dbReference type="Pfam" id="PF08240">
    <property type="entry name" value="ADH_N"/>
    <property type="match status" value="1"/>
</dbReference>
<comment type="cofactor">
    <cofactor evidence="1 5">
        <name>Zn(2+)</name>
        <dbReference type="ChEBI" id="CHEBI:29105"/>
    </cofactor>
</comment>
<dbReference type="EMBL" id="MKQR01000020">
    <property type="protein sequence ID" value="OLR91717.1"/>
    <property type="molecule type" value="Genomic_DNA"/>
</dbReference>
<comment type="caution">
    <text evidence="7">The sequence shown here is derived from an EMBL/GenBank/DDBJ whole genome shotgun (WGS) entry which is preliminary data.</text>
</comment>
<dbReference type="CDD" id="cd08287">
    <property type="entry name" value="FDH_like_ADH3"/>
    <property type="match status" value="1"/>
</dbReference>
<evidence type="ECO:0000256" key="5">
    <source>
        <dbReference type="RuleBase" id="RU361277"/>
    </source>
</evidence>
<dbReference type="Gene3D" id="3.40.50.720">
    <property type="entry name" value="NAD(P)-binding Rossmann-like Domain"/>
    <property type="match status" value="1"/>
</dbReference>
<dbReference type="SUPFAM" id="SSF51735">
    <property type="entry name" value="NAD(P)-binding Rossmann-fold domains"/>
    <property type="match status" value="1"/>
</dbReference>
<dbReference type="InterPro" id="IPR002328">
    <property type="entry name" value="ADH_Zn_CS"/>
</dbReference>
<dbReference type="PANTHER" id="PTHR42813:SF2">
    <property type="entry name" value="DEHYDROGENASE, ZINC-CONTAINING, PUTATIVE (AFU_ORTHOLOGUE AFUA_2G02810)-RELATED"/>
    <property type="match status" value="1"/>
</dbReference>
<evidence type="ECO:0000259" key="6">
    <source>
        <dbReference type="SMART" id="SM00829"/>
    </source>
</evidence>
<dbReference type="RefSeq" id="WP_075976558.1">
    <property type="nucleotide sequence ID" value="NZ_MKQR01000020.1"/>
</dbReference>
<dbReference type="SUPFAM" id="SSF50129">
    <property type="entry name" value="GroES-like"/>
    <property type="match status" value="1"/>
</dbReference>
<dbReference type="Pfam" id="PF00107">
    <property type="entry name" value="ADH_zinc_N"/>
    <property type="match status" value="1"/>
</dbReference>
<dbReference type="PROSITE" id="PS00059">
    <property type="entry name" value="ADH_ZINC"/>
    <property type="match status" value="1"/>
</dbReference>
<evidence type="ECO:0000256" key="1">
    <source>
        <dbReference type="ARBA" id="ARBA00001947"/>
    </source>
</evidence>
<evidence type="ECO:0000256" key="4">
    <source>
        <dbReference type="ARBA" id="ARBA00023002"/>
    </source>
</evidence>
<keyword evidence="3 5" id="KW-0862">Zinc</keyword>
<comment type="similarity">
    <text evidence="5">Belongs to the zinc-containing alcohol dehydrogenase family.</text>
</comment>
<keyword evidence="2 5" id="KW-0479">Metal-binding</keyword>
<evidence type="ECO:0000313" key="8">
    <source>
        <dbReference type="Proteomes" id="UP000186040"/>
    </source>
</evidence>
<dbReference type="Proteomes" id="UP000186040">
    <property type="component" value="Unassembled WGS sequence"/>
</dbReference>
<dbReference type="PANTHER" id="PTHR42813">
    <property type="entry name" value="ZINC-TYPE ALCOHOL DEHYDROGENASE-LIKE"/>
    <property type="match status" value="1"/>
</dbReference>
<name>A0A1Q9LI31_9PSEU</name>
<dbReference type="InterPro" id="IPR011032">
    <property type="entry name" value="GroES-like_sf"/>
</dbReference>
<dbReference type="OrthoDB" id="241504at2"/>
<dbReference type="InterPro" id="IPR013154">
    <property type="entry name" value="ADH-like_N"/>
</dbReference>
<keyword evidence="4" id="KW-0560">Oxidoreductase</keyword>
<organism evidence="7 8">
    <name type="scientific">Actinokineospora bangkokensis</name>
    <dbReference type="NCBI Taxonomy" id="1193682"/>
    <lineage>
        <taxon>Bacteria</taxon>
        <taxon>Bacillati</taxon>
        <taxon>Actinomycetota</taxon>
        <taxon>Actinomycetes</taxon>
        <taxon>Pseudonocardiales</taxon>
        <taxon>Pseudonocardiaceae</taxon>
        <taxon>Actinokineospora</taxon>
    </lineage>
</organism>
<evidence type="ECO:0000256" key="3">
    <source>
        <dbReference type="ARBA" id="ARBA00022833"/>
    </source>
</evidence>
<accession>A0A1Q9LI31</accession>
<evidence type="ECO:0000256" key="2">
    <source>
        <dbReference type="ARBA" id="ARBA00022723"/>
    </source>
</evidence>
<dbReference type="STRING" id="1193682.BJP25_25250"/>
<sequence>MRATYLHGEGDIRLADRPEPTVQHPTDAVVRVTAACVCGSDLWGYRGVRGPGEPRPIGHEFVGVVEAVGADVRSLRTGDFVIAPFVVSDGTCAHCRNGVQTSCVNGGAWGSTSRSGEDLDGAQAQYVRVPFADGTLVATPGAPDDALVPALLTLSDVMGTGHHAAVAAQVSAGDTVVVVGDGAVGLSAVLAASRLGAGRVIAMSRHEDRQKVATRFGATDIVTTRGDEGVAEIKELLSGTGADAVLECVGTKESMQQALDSTRPGGRVGYVGVPAGGPELPVQQMFSNNISVAGGVAPVRHYLDALLADVLDGKLDPGPVFDAEYGLEQVADAYRDMSDRKVIKPLLRP</sequence>
<dbReference type="AlphaFoldDB" id="A0A1Q9LI31"/>
<proteinExistence type="inferred from homology"/>
<gene>
    <name evidence="7" type="ORF">BJP25_25250</name>
</gene>
<dbReference type="SMART" id="SM00829">
    <property type="entry name" value="PKS_ER"/>
    <property type="match status" value="1"/>
</dbReference>
<evidence type="ECO:0000313" key="7">
    <source>
        <dbReference type="EMBL" id="OLR91717.1"/>
    </source>
</evidence>
<dbReference type="Gene3D" id="3.90.180.10">
    <property type="entry name" value="Medium-chain alcohol dehydrogenases, catalytic domain"/>
    <property type="match status" value="1"/>
</dbReference>
<dbReference type="InterPro" id="IPR013149">
    <property type="entry name" value="ADH-like_C"/>
</dbReference>
<keyword evidence="8" id="KW-1185">Reference proteome</keyword>